<dbReference type="Pfam" id="PF11325">
    <property type="entry name" value="DUF3127"/>
    <property type="match status" value="1"/>
</dbReference>
<evidence type="ECO:0000313" key="2">
    <source>
        <dbReference type="EMBL" id="GGG84456.1"/>
    </source>
</evidence>
<reference evidence="2" key="2">
    <citation type="submission" date="2020-09" db="EMBL/GenBank/DDBJ databases">
        <authorList>
            <person name="Sun Q."/>
            <person name="Zhou Y."/>
        </authorList>
    </citation>
    <scope>NUCLEOTIDE SEQUENCE</scope>
    <source>
        <strain evidence="2">CGMCC 1.12195</strain>
    </source>
</reference>
<dbReference type="SUPFAM" id="SSF50249">
    <property type="entry name" value="Nucleic acid-binding proteins"/>
    <property type="match status" value="1"/>
</dbReference>
<dbReference type="InterPro" id="IPR012340">
    <property type="entry name" value="NA-bd_OB-fold"/>
</dbReference>
<dbReference type="EMBL" id="BMER01000001">
    <property type="protein sequence ID" value="GGG84456.1"/>
    <property type="molecule type" value="Genomic_DNA"/>
</dbReference>
<proteinExistence type="predicted"/>
<feature type="region of interest" description="Disordered" evidence="1">
    <location>
        <begin position="109"/>
        <end position="143"/>
    </location>
</feature>
<sequence>MLTNLGFDKKKEVMEIRGKVHEIGDVQQVTDTFKKRDLVVQYAENPQFVEYIKFEATQDRTAIFDNLNVGDEVEVSFNLRGRPWTNRDGLTSYFNSLVAWRVSKVTGSPVGAGGQSAPGPQSFDAPPTVDIAADNGKDDDLPF</sequence>
<evidence type="ECO:0000256" key="1">
    <source>
        <dbReference type="SAM" id="MobiDB-lite"/>
    </source>
</evidence>
<dbReference type="InterPro" id="IPR021474">
    <property type="entry name" value="DUF3127"/>
</dbReference>
<evidence type="ECO:0008006" key="4">
    <source>
        <dbReference type="Google" id="ProtNLM"/>
    </source>
</evidence>
<evidence type="ECO:0000313" key="3">
    <source>
        <dbReference type="Proteomes" id="UP000660862"/>
    </source>
</evidence>
<name>A0A917HNQ0_9SPHI</name>
<comment type="caution">
    <text evidence="2">The sequence shown here is derived from an EMBL/GenBank/DDBJ whole genome shotgun (WGS) entry which is preliminary data.</text>
</comment>
<dbReference type="AlphaFoldDB" id="A0A917HNQ0"/>
<accession>A0A917HNQ0</accession>
<organism evidence="2 3">
    <name type="scientific">Parapedobacter pyrenivorans</name>
    <dbReference type="NCBI Taxonomy" id="1305674"/>
    <lineage>
        <taxon>Bacteria</taxon>
        <taxon>Pseudomonadati</taxon>
        <taxon>Bacteroidota</taxon>
        <taxon>Sphingobacteriia</taxon>
        <taxon>Sphingobacteriales</taxon>
        <taxon>Sphingobacteriaceae</taxon>
        <taxon>Parapedobacter</taxon>
    </lineage>
</organism>
<reference evidence="2" key="1">
    <citation type="journal article" date="2014" name="Int. J. Syst. Evol. Microbiol.">
        <title>Complete genome sequence of Corynebacterium casei LMG S-19264T (=DSM 44701T), isolated from a smear-ripened cheese.</title>
        <authorList>
            <consortium name="US DOE Joint Genome Institute (JGI-PGF)"/>
            <person name="Walter F."/>
            <person name="Albersmeier A."/>
            <person name="Kalinowski J."/>
            <person name="Ruckert C."/>
        </authorList>
    </citation>
    <scope>NUCLEOTIDE SEQUENCE</scope>
    <source>
        <strain evidence="2">CGMCC 1.12195</strain>
    </source>
</reference>
<protein>
    <recommendedName>
        <fullName evidence="4">DUF3127 domain-containing protein</fullName>
    </recommendedName>
</protein>
<dbReference type="Proteomes" id="UP000660862">
    <property type="component" value="Unassembled WGS sequence"/>
</dbReference>
<gene>
    <name evidence="2" type="ORF">GCM10007415_17020</name>
</gene>
<keyword evidence="3" id="KW-1185">Reference proteome</keyword>